<feature type="binding site" evidence="3">
    <location>
        <begin position="14"/>
        <end position="21"/>
    </location>
    <ligand>
        <name>GTP</name>
        <dbReference type="ChEBI" id="CHEBI:37565"/>
    </ligand>
</feature>
<dbReference type="eggNOG" id="KOG0070">
    <property type="taxonomic scope" value="Eukaryota"/>
</dbReference>
<feature type="binding site" evidence="3">
    <location>
        <begin position="118"/>
        <end position="121"/>
    </location>
    <ligand>
        <name>GTP</name>
        <dbReference type="ChEBI" id="CHEBI:37565"/>
    </ligand>
</feature>
<reference evidence="6" key="1">
    <citation type="journal article" date="2006" name="PLoS Biol.">
        <title>Macronuclear genome sequence of the ciliate Tetrahymena thermophila, a model eukaryote.</title>
        <authorList>
            <person name="Eisen J.A."/>
            <person name="Coyne R.S."/>
            <person name="Wu M."/>
            <person name="Wu D."/>
            <person name="Thiagarajan M."/>
            <person name="Wortman J.R."/>
            <person name="Badger J.H."/>
            <person name="Ren Q."/>
            <person name="Amedeo P."/>
            <person name="Jones K.M."/>
            <person name="Tallon L.J."/>
            <person name="Delcher A.L."/>
            <person name="Salzberg S.L."/>
            <person name="Silva J.C."/>
            <person name="Haas B.J."/>
            <person name="Majoros W.H."/>
            <person name="Farzad M."/>
            <person name="Carlton J.M."/>
            <person name="Smith R.K. Jr."/>
            <person name="Garg J."/>
            <person name="Pearlman R.E."/>
            <person name="Karrer K.M."/>
            <person name="Sun L."/>
            <person name="Manning G."/>
            <person name="Elde N.C."/>
            <person name="Turkewitz A.P."/>
            <person name="Asai D.J."/>
            <person name="Wilkes D.E."/>
            <person name="Wang Y."/>
            <person name="Cai H."/>
            <person name="Collins K."/>
            <person name="Stewart B.A."/>
            <person name="Lee S.R."/>
            <person name="Wilamowska K."/>
            <person name="Weinberg Z."/>
            <person name="Ruzzo W.L."/>
            <person name="Wloga D."/>
            <person name="Gaertig J."/>
            <person name="Frankel J."/>
            <person name="Tsao C.-C."/>
            <person name="Gorovsky M.A."/>
            <person name="Keeling P.J."/>
            <person name="Waller R.F."/>
            <person name="Patron N.J."/>
            <person name="Cherry J.M."/>
            <person name="Stover N.A."/>
            <person name="Krieger C.J."/>
            <person name="del Toro C."/>
            <person name="Ryder H.F."/>
            <person name="Williamson S.C."/>
            <person name="Barbeau R.A."/>
            <person name="Hamilton E.P."/>
            <person name="Orias E."/>
        </authorList>
    </citation>
    <scope>NUCLEOTIDE SEQUENCE [LARGE SCALE GENOMIC DNA]</scope>
    <source>
        <strain evidence="6">SB210</strain>
    </source>
</reference>
<dbReference type="KEGG" id="tet:TTHERM_00224600"/>
<dbReference type="HOGENOM" id="CLU_040729_9_1_1"/>
<feature type="binding site" evidence="4">
    <location>
        <position position="21"/>
    </location>
    <ligand>
        <name>Mg(2+)</name>
        <dbReference type="ChEBI" id="CHEBI:18420"/>
    </ligand>
</feature>
<keyword evidence="4" id="KW-0479">Metal-binding</keyword>
<dbReference type="InterPro" id="IPR024156">
    <property type="entry name" value="Small_GTPase_ARF"/>
</dbReference>
<dbReference type="RefSeq" id="XP_001014190.1">
    <property type="nucleotide sequence ID" value="XM_001014190.3"/>
</dbReference>
<dbReference type="PROSITE" id="PS51417">
    <property type="entry name" value="ARF"/>
    <property type="match status" value="1"/>
</dbReference>
<dbReference type="GO" id="GO:0034067">
    <property type="term" value="P:protein localization to Golgi apparatus"/>
    <property type="evidence" value="ECO:0007669"/>
    <property type="project" value="TreeGrafter"/>
</dbReference>
<feature type="binding site" evidence="3">
    <location>
        <position position="61"/>
    </location>
    <ligand>
        <name>GTP</name>
        <dbReference type="ChEBI" id="CHEBI:37565"/>
    </ligand>
</feature>
<organism evidence="5 6">
    <name type="scientific">Tetrahymena thermophila (strain SB210)</name>
    <dbReference type="NCBI Taxonomy" id="312017"/>
    <lineage>
        <taxon>Eukaryota</taxon>
        <taxon>Sar</taxon>
        <taxon>Alveolata</taxon>
        <taxon>Ciliophora</taxon>
        <taxon>Intramacronucleata</taxon>
        <taxon>Oligohymenophorea</taxon>
        <taxon>Hymenostomatida</taxon>
        <taxon>Tetrahymenina</taxon>
        <taxon>Tetrahymenidae</taxon>
        <taxon>Tetrahymena</taxon>
    </lineage>
</organism>
<dbReference type="OrthoDB" id="2011769at2759"/>
<evidence type="ECO:0000313" key="6">
    <source>
        <dbReference type="Proteomes" id="UP000009168"/>
    </source>
</evidence>
<dbReference type="GO" id="GO:0006886">
    <property type="term" value="P:intracellular protein transport"/>
    <property type="evidence" value="ECO:0007669"/>
    <property type="project" value="TreeGrafter"/>
</dbReference>
<keyword evidence="6" id="KW-1185">Reference proteome</keyword>
<dbReference type="GO" id="GO:0005794">
    <property type="term" value="C:Golgi apparatus"/>
    <property type="evidence" value="ECO:0007669"/>
    <property type="project" value="TreeGrafter"/>
</dbReference>
<proteinExistence type="predicted"/>
<evidence type="ECO:0000256" key="3">
    <source>
        <dbReference type="PIRSR" id="PIRSR606689-1"/>
    </source>
</evidence>
<dbReference type="SMART" id="SM00177">
    <property type="entry name" value="ARF"/>
    <property type="match status" value="1"/>
</dbReference>
<dbReference type="STRING" id="312017.Q23C23"/>
<dbReference type="Gene3D" id="3.40.50.300">
    <property type="entry name" value="P-loop containing nucleotide triphosphate hydrolases"/>
    <property type="match status" value="1"/>
</dbReference>
<evidence type="ECO:0000256" key="4">
    <source>
        <dbReference type="PIRSR" id="PIRSR606689-2"/>
    </source>
</evidence>
<dbReference type="Proteomes" id="UP000009168">
    <property type="component" value="Unassembled WGS sequence"/>
</dbReference>
<protein>
    <submittedName>
        <fullName evidence="5">ADP-ribosylation factor-like protein</fullName>
    </submittedName>
</protein>
<keyword evidence="1 3" id="KW-0547">Nucleotide-binding</keyword>
<gene>
    <name evidence="5" type="ORF">TTHERM_00224600</name>
</gene>
<dbReference type="EMBL" id="GG662718">
    <property type="protein sequence ID" value="EAR93945.1"/>
    <property type="molecule type" value="Genomic_DNA"/>
</dbReference>
<evidence type="ECO:0000313" key="5">
    <source>
        <dbReference type="EMBL" id="EAR93945.1"/>
    </source>
</evidence>
<keyword evidence="4" id="KW-0460">Magnesium</keyword>
<dbReference type="AlphaFoldDB" id="Q23C23"/>
<dbReference type="SUPFAM" id="SSF52540">
    <property type="entry name" value="P-loop containing nucleoside triphosphate hydrolases"/>
    <property type="match status" value="1"/>
</dbReference>
<dbReference type="GO" id="GO:0005525">
    <property type="term" value="F:GTP binding"/>
    <property type="evidence" value="ECO:0007669"/>
    <property type="project" value="UniProtKB-KW"/>
</dbReference>
<sequence>MAEKKIAFSVLIIGLDGSGKTTMIRQHANLKSEVFPTAGFEIQYLNCSGINAPVLVYDCSGIGRARDNWRTFYDACDGIIFVIDSTDTQRLSVLKKVIKDLLTDRSIKDKKPILFAFNKQDEEDIMEKEDFVQELEINNFKRTQKNPISTKGITGKTGDGVLDCFQWIRDNKGSKHS</sequence>
<dbReference type="OMA" id="MIRQHAN"/>
<evidence type="ECO:0000256" key="1">
    <source>
        <dbReference type="ARBA" id="ARBA00022741"/>
    </source>
</evidence>
<dbReference type="GeneID" id="7823438"/>
<name>Q23C23_TETTS</name>
<dbReference type="InterPro" id="IPR027417">
    <property type="entry name" value="P-loop_NTPase"/>
</dbReference>
<dbReference type="InParanoid" id="Q23C23"/>
<feature type="binding site" evidence="4">
    <location>
        <position position="37"/>
    </location>
    <ligand>
        <name>Mg(2+)</name>
        <dbReference type="ChEBI" id="CHEBI:18420"/>
    </ligand>
</feature>
<dbReference type="PANTHER" id="PTHR45909:SF1">
    <property type="entry name" value="ADP-RIBOSYLATION FACTOR-RELATED PROTEIN 1"/>
    <property type="match status" value="1"/>
</dbReference>
<dbReference type="PRINTS" id="PR00328">
    <property type="entry name" value="SAR1GTPBP"/>
</dbReference>
<dbReference type="GO" id="GO:0003924">
    <property type="term" value="F:GTPase activity"/>
    <property type="evidence" value="ECO:0007669"/>
    <property type="project" value="InterPro"/>
</dbReference>
<dbReference type="GO" id="GO:0046872">
    <property type="term" value="F:metal ion binding"/>
    <property type="evidence" value="ECO:0007669"/>
    <property type="project" value="UniProtKB-KW"/>
</dbReference>
<keyword evidence="2 3" id="KW-0342">GTP-binding</keyword>
<dbReference type="GO" id="GO:0043001">
    <property type="term" value="P:Golgi to plasma membrane protein transport"/>
    <property type="evidence" value="ECO:0007669"/>
    <property type="project" value="TreeGrafter"/>
</dbReference>
<evidence type="ECO:0000256" key="2">
    <source>
        <dbReference type="ARBA" id="ARBA00023134"/>
    </source>
</evidence>
<accession>Q23C23</accession>
<dbReference type="PANTHER" id="PTHR45909">
    <property type="entry name" value="ADP-RIBOSYLATION FACTOR-RELATED PROTEIN 1"/>
    <property type="match status" value="1"/>
</dbReference>
<dbReference type="Pfam" id="PF00025">
    <property type="entry name" value="Arf"/>
    <property type="match status" value="1"/>
</dbReference>
<dbReference type="InterPro" id="IPR006689">
    <property type="entry name" value="Small_GTPase_ARF/SAR"/>
</dbReference>